<gene>
    <name evidence="3" type="ORF">MIZ03_3004</name>
</gene>
<organism evidence="3 4">
    <name type="scientific">Rhodoferax lithotrophicus</name>
    <dbReference type="NCBI Taxonomy" id="2798804"/>
    <lineage>
        <taxon>Bacteria</taxon>
        <taxon>Pseudomonadati</taxon>
        <taxon>Pseudomonadota</taxon>
        <taxon>Betaproteobacteria</taxon>
        <taxon>Burkholderiales</taxon>
        <taxon>Comamonadaceae</taxon>
        <taxon>Rhodoferax</taxon>
    </lineage>
</organism>
<keyword evidence="2" id="KW-0812">Transmembrane</keyword>
<feature type="compositionally biased region" description="Polar residues" evidence="1">
    <location>
        <begin position="50"/>
        <end position="59"/>
    </location>
</feature>
<accession>A0ABM7MPC7</accession>
<keyword evidence="4" id="KW-1185">Reference proteome</keyword>
<keyword evidence="2" id="KW-1133">Transmembrane helix</keyword>
<keyword evidence="2" id="KW-0472">Membrane</keyword>
<dbReference type="EMBL" id="AP024238">
    <property type="protein sequence ID" value="BCO28108.1"/>
    <property type="molecule type" value="Genomic_DNA"/>
</dbReference>
<evidence type="ECO:0000313" key="3">
    <source>
        <dbReference type="EMBL" id="BCO28108.1"/>
    </source>
</evidence>
<evidence type="ECO:0000313" key="4">
    <source>
        <dbReference type="Proteomes" id="UP000824366"/>
    </source>
</evidence>
<feature type="region of interest" description="Disordered" evidence="1">
    <location>
        <begin position="50"/>
        <end position="73"/>
    </location>
</feature>
<name>A0ABM7MPC7_9BURK</name>
<feature type="transmembrane region" description="Helical" evidence="2">
    <location>
        <begin position="6"/>
        <end position="24"/>
    </location>
</feature>
<reference evidence="3 4" key="1">
    <citation type="journal article" date="2021" name="Microbiol. Spectr.">
        <title>A Single Bacterium Capable of Oxidation and Reduction of Iron at Circumneutral pH.</title>
        <authorList>
            <person name="Kato S."/>
            <person name="Ohkuma M."/>
        </authorList>
    </citation>
    <scope>NUCLEOTIDE SEQUENCE [LARGE SCALE GENOMIC DNA]</scope>
    <source>
        <strain evidence="3 4">MIZ03</strain>
    </source>
</reference>
<dbReference type="Proteomes" id="UP000824366">
    <property type="component" value="Chromosome"/>
</dbReference>
<sequence length="156" mass="17105">MVFDRTVKWGLVFLLLLIIIKLGWSHRHDDWVQQWLVPQGPAKVDIQFDNGSVRDSASPNDGAGKTMPKLNTVKNEPGQLKKCLIDGKVVYTDQVCPTGAKVAAVDGGTLAVLPAPKATADHLPPTQGGQKRLREVLDISDGQDQKTRMMERVVNP</sequence>
<protein>
    <recommendedName>
        <fullName evidence="5">DUF4124 domain-containing protein</fullName>
    </recommendedName>
</protein>
<evidence type="ECO:0000256" key="2">
    <source>
        <dbReference type="SAM" id="Phobius"/>
    </source>
</evidence>
<evidence type="ECO:0000256" key="1">
    <source>
        <dbReference type="SAM" id="MobiDB-lite"/>
    </source>
</evidence>
<proteinExistence type="predicted"/>
<evidence type="ECO:0008006" key="5">
    <source>
        <dbReference type="Google" id="ProtNLM"/>
    </source>
</evidence>
<dbReference type="RefSeq" id="WP_223904096.1">
    <property type="nucleotide sequence ID" value="NZ_AP024238.1"/>
</dbReference>